<evidence type="ECO:0000313" key="11">
    <source>
        <dbReference type="EMBL" id="SCU99925.1"/>
    </source>
</evidence>
<keyword evidence="3" id="KW-0677">Repeat</keyword>
<dbReference type="EMBL" id="LT598452">
    <property type="protein sequence ID" value="SCU99925.1"/>
    <property type="molecule type" value="Genomic_DNA"/>
</dbReference>
<dbReference type="InterPro" id="IPR050310">
    <property type="entry name" value="VPS10-sortilin"/>
</dbReference>
<dbReference type="GO" id="GO:0006895">
    <property type="term" value="P:Golgi to endosome transport"/>
    <property type="evidence" value="ECO:0007669"/>
    <property type="project" value="TreeGrafter"/>
</dbReference>
<evidence type="ECO:0000256" key="9">
    <source>
        <dbReference type="SAM" id="SignalP"/>
    </source>
</evidence>
<keyword evidence="6" id="KW-0325">Glycoprotein</keyword>
<keyword evidence="5 8" id="KW-0472">Membrane</keyword>
<keyword evidence="2 8" id="KW-0812">Transmembrane</keyword>
<dbReference type="Gene3D" id="3.30.60.270">
    <property type="match status" value="1"/>
</dbReference>
<evidence type="ECO:0000256" key="3">
    <source>
        <dbReference type="ARBA" id="ARBA00022737"/>
    </source>
</evidence>
<feature type="transmembrane region" description="Helical" evidence="8">
    <location>
        <begin position="1342"/>
        <end position="1361"/>
    </location>
</feature>
<evidence type="ECO:0000313" key="12">
    <source>
        <dbReference type="Proteomes" id="UP000189911"/>
    </source>
</evidence>
<feature type="signal peptide" evidence="9">
    <location>
        <begin position="1"/>
        <end position="17"/>
    </location>
</feature>
<dbReference type="Gene3D" id="2.10.70.80">
    <property type="match status" value="1"/>
</dbReference>
<dbReference type="Proteomes" id="UP000189911">
    <property type="component" value="Chromosome F"/>
</dbReference>
<dbReference type="GO" id="GO:0006896">
    <property type="term" value="P:Golgi to vacuole transport"/>
    <property type="evidence" value="ECO:0007669"/>
    <property type="project" value="TreeGrafter"/>
</dbReference>
<dbReference type="GO" id="GO:0006623">
    <property type="term" value="P:protein targeting to vacuole"/>
    <property type="evidence" value="ECO:0007669"/>
    <property type="project" value="TreeGrafter"/>
</dbReference>
<evidence type="ECO:0000256" key="5">
    <source>
        <dbReference type="ARBA" id="ARBA00023136"/>
    </source>
</evidence>
<feature type="domain" description="VPS10" evidence="10">
    <location>
        <begin position="40"/>
        <end position="678"/>
    </location>
</feature>
<evidence type="ECO:0000256" key="2">
    <source>
        <dbReference type="ARBA" id="ARBA00022692"/>
    </source>
</evidence>
<feature type="chain" id="PRO_5009236386" evidence="9">
    <location>
        <begin position="18"/>
        <end position="1512"/>
    </location>
</feature>
<evidence type="ECO:0000256" key="1">
    <source>
        <dbReference type="ARBA" id="ARBA00004370"/>
    </source>
</evidence>
<dbReference type="InterPro" id="IPR031778">
    <property type="entry name" value="Sortilin_N"/>
</dbReference>
<dbReference type="InterPro" id="IPR031777">
    <property type="entry name" value="Sortilin_C"/>
</dbReference>
<evidence type="ECO:0000256" key="7">
    <source>
        <dbReference type="SAM" id="MobiDB-lite"/>
    </source>
</evidence>
<dbReference type="Pfam" id="PF15902">
    <property type="entry name" value="Sortilin-Vps10"/>
    <property type="match status" value="2"/>
</dbReference>
<comment type="subcellular location">
    <subcellularLocation>
        <location evidence="1">Membrane</location>
    </subcellularLocation>
</comment>
<dbReference type="FunFam" id="3.30.60.270:FF:000005">
    <property type="entry name" value="Sortilin"/>
    <property type="match status" value="1"/>
</dbReference>
<feature type="compositionally biased region" description="Acidic residues" evidence="7">
    <location>
        <begin position="1496"/>
        <end position="1506"/>
    </location>
</feature>
<accession>A0A1G4K7I5</accession>
<keyword evidence="9" id="KW-0732">Signal</keyword>
<reference evidence="12" key="1">
    <citation type="submission" date="2016-03" db="EMBL/GenBank/DDBJ databases">
        <authorList>
            <person name="Devillers Hugo."/>
        </authorList>
    </citation>
    <scope>NUCLEOTIDE SEQUENCE [LARGE SCALE GENOMIC DNA]</scope>
</reference>
<name>A0A1G4K7I5_9SACH</name>
<feature type="domain" description="VPS10" evidence="10">
    <location>
        <begin position="708"/>
        <end position="1329"/>
    </location>
</feature>
<dbReference type="GO" id="GO:0016020">
    <property type="term" value="C:membrane"/>
    <property type="evidence" value="ECO:0007669"/>
    <property type="project" value="UniProtKB-SubCell"/>
</dbReference>
<dbReference type="GO" id="GO:0005829">
    <property type="term" value="C:cytosol"/>
    <property type="evidence" value="ECO:0007669"/>
    <property type="project" value="GOC"/>
</dbReference>
<evidence type="ECO:0000259" key="10">
    <source>
        <dbReference type="SMART" id="SM00602"/>
    </source>
</evidence>
<feature type="region of interest" description="Disordered" evidence="7">
    <location>
        <begin position="1470"/>
        <end position="1512"/>
    </location>
</feature>
<dbReference type="PANTHER" id="PTHR12106:SF27">
    <property type="entry name" value="SORTILIN-RELATED RECEPTOR"/>
    <property type="match status" value="1"/>
</dbReference>
<gene>
    <name evidence="11" type="ORF">LANO_0F04368G</name>
</gene>
<dbReference type="InterPro" id="IPR006581">
    <property type="entry name" value="VPS10"/>
</dbReference>
<dbReference type="OrthoDB" id="443634at2759"/>
<dbReference type="GO" id="GO:0005794">
    <property type="term" value="C:Golgi apparatus"/>
    <property type="evidence" value="ECO:0007669"/>
    <property type="project" value="TreeGrafter"/>
</dbReference>
<evidence type="ECO:0000256" key="4">
    <source>
        <dbReference type="ARBA" id="ARBA00022989"/>
    </source>
</evidence>
<evidence type="ECO:0000256" key="8">
    <source>
        <dbReference type="SAM" id="Phobius"/>
    </source>
</evidence>
<dbReference type="PANTHER" id="PTHR12106">
    <property type="entry name" value="SORTILIN RELATED"/>
    <property type="match status" value="1"/>
</dbReference>
<sequence length="1512" mass="169635">MICFSVLLLFWTNWVSAEWQPKVTSVKRSGSFMFESFDDSDVILGIKKGALQISRNAGTSWKDVKAVSRDIHYIDIDNNFAETRAFVFDVEDNRVYATSDKGESWFELNFPRPNSGKDADEINFMSLASNPFVKDDLLLSLTICPSSHKGRECFTEHHISSNGKDFKPLKMPLEQHAYVNCRFLSLGAKDSANHDVICDARYPDDDANFADSTQLKREIFLTSDYGKSFETLSQFKGKNIRYLILTEDYAIVSTSEDKYNDDSVEELWVSQDGRSFENAVTPTNVRGPYFVSQISKSSKKLMLMADALGSDQKGTGLILSDSDGLRFSPISSFPTEIPGFYMMSSVGGLEGAFICSFTAIQHHSAQMTTKITFDDGRSWSRLRLDDVNNEYECDSEDVEKCFINSFFMPSMIFNTHEHQIPGVSYVIGSVEDLTADSKKLPQLQTFATTNGGESWRKILDFPAAVQFGDHGNVVVAFPFSPDADGDPAMEFFYSLDQGETWTEYELKEPVVLGGFMSTSGDSSGSKFIMRGSDFSGKDVSWFYTIDFSDAFEGKQCTEDDLEDWVSNKGECVGGAKRTYKRRKPDARCFVRDLYADHAMEEEICQCSEIDYECSPEFFRADDGTCKPDFGLLEHSGSCKAVKKGKELKLSPKKLQRGNKCENPIEIEKVTVSCNGLSEDGEGAPIIVFENFLDFELKSYQYFNTKADETVLFRTDKNDVYLSYDSGKTIKKFAEKVTEVVFNPYFNTSAYVFGADNQLQITNDRARSFETFDLPEAKQLGFPLSFHATEADTFIFYGGKNCDSFFNPECHAVAYITRNGGTTFEELKQGALSCEFVGSIYENPSNPDMIMCLVKDKGKREKSIITSSDYFETEESTVFEDALGYVSLGEYTVIAVPHENDELRAFVTINGDEYAEAKLPAGLNADKQQAYTVLGSQKGAIFFHLTTHMTEGQEYGALMKSNSNGTSFVTLERSVNRGSSGFVDFEKIEGLEGIIMINTVFNAEQLQLGKEGEKKLRSKISFNDGADWTYLQAPKTDSEGNKYDCNPKDLEKCSLSLHGYTEREDQRDTYSSGSALGYMIGVGNVGEHLLPKEECSTFMSVDGGFTWNEVAKGAYQWEYGDHGSIVVLVKDGEKTDSLLYSLTSGKSWSEFKFAADELYVEDIVTTPQDSAMRFLLIGKSTKVTGRHTRTFTIDFTKSFERQCALGSDDYAYHSFGDCLFGHQAEYLQKVNDHCYNGAAPLEDAVIIVKHCSCTRMDFECDYNYYKAGDGTCKLVDGTDPLDGSEICEKYTDQIEYFEPTGYRKIPLSTCVDGLKLDEASRSHACPGFEKEFKERYSISGRRVLYIITVPLVVFVLAAWFVYDRGVKRNGGFSRFGEIRLGDEELIEENRLDKMVNSIVKVGVIGFSGLVTAKQLSQRVLQNTWQRVRSRLPGNKNGPTYSSLNHDQFLDEADELLAEHDEDANDLTSFLENESNFDINEEDDIDSGVTRPYSDEVGVSDDHEEANDIESPPN</sequence>
<evidence type="ECO:0000256" key="6">
    <source>
        <dbReference type="ARBA" id="ARBA00023180"/>
    </source>
</evidence>
<dbReference type="SMART" id="SM00602">
    <property type="entry name" value="VPS10"/>
    <property type="match status" value="2"/>
</dbReference>
<keyword evidence="4 8" id="KW-1133">Transmembrane helix</keyword>
<organism evidence="11 12">
    <name type="scientific">Lachancea nothofagi CBS 11611</name>
    <dbReference type="NCBI Taxonomy" id="1266666"/>
    <lineage>
        <taxon>Eukaryota</taxon>
        <taxon>Fungi</taxon>
        <taxon>Dikarya</taxon>
        <taxon>Ascomycota</taxon>
        <taxon>Saccharomycotina</taxon>
        <taxon>Saccharomycetes</taxon>
        <taxon>Saccharomycetales</taxon>
        <taxon>Saccharomycetaceae</taxon>
        <taxon>Lachancea</taxon>
    </lineage>
</organism>
<dbReference type="Pfam" id="PF15901">
    <property type="entry name" value="Sortilin_C"/>
    <property type="match status" value="2"/>
</dbReference>
<keyword evidence="12" id="KW-1185">Reference proteome</keyword>
<proteinExistence type="predicted"/>
<protein>
    <submittedName>
        <fullName evidence="11">LANO_0F04368g1_1</fullName>
    </submittedName>
</protein>
<dbReference type="SUPFAM" id="SSF110296">
    <property type="entry name" value="Oligoxyloglucan reducing end-specific cellobiohydrolase"/>
    <property type="match status" value="3"/>
</dbReference>